<reference evidence="1" key="1">
    <citation type="submission" date="2018-02" db="EMBL/GenBank/DDBJ databases">
        <title>Rhizophora mucronata_Transcriptome.</title>
        <authorList>
            <person name="Meera S.P."/>
            <person name="Sreeshan A."/>
            <person name="Augustine A."/>
        </authorList>
    </citation>
    <scope>NUCLEOTIDE SEQUENCE</scope>
    <source>
        <tissue evidence="1">Leaf</tissue>
    </source>
</reference>
<protein>
    <submittedName>
        <fullName evidence="1">Uncharacterized protein</fullName>
    </submittedName>
</protein>
<evidence type="ECO:0000313" key="1">
    <source>
        <dbReference type="EMBL" id="MBX52355.1"/>
    </source>
</evidence>
<dbReference type="EMBL" id="GGEC01071871">
    <property type="protein sequence ID" value="MBX52355.1"/>
    <property type="molecule type" value="Transcribed_RNA"/>
</dbReference>
<proteinExistence type="predicted"/>
<accession>A0A2P2PC95</accession>
<sequence length="13" mass="1682">MQNHVFKWTHLKI</sequence>
<organism evidence="1">
    <name type="scientific">Rhizophora mucronata</name>
    <name type="common">Asiatic mangrove</name>
    <dbReference type="NCBI Taxonomy" id="61149"/>
    <lineage>
        <taxon>Eukaryota</taxon>
        <taxon>Viridiplantae</taxon>
        <taxon>Streptophyta</taxon>
        <taxon>Embryophyta</taxon>
        <taxon>Tracheophyta</taxon>
        <taxon>Spermatophyta</taxon>
        <taxon>Magnoliopsida</taxon>
        <taxon>eudicotyledons</taxon>
        <taxon>Gunneridae</taxon>
        <taxon>Pentapetalae</taxon>
        <taxon>rosids</taxon>
        <taxon>fabids</taxon>
        <taxon>Malpighiales</taxon>
        <taxon>Rhizophoraceae</taxon>
        <taxon>Rhizophora</taxon>
    </lineage>
</organism>
<name>A0A2P2PC95_RHIMU</name>